<organism evidence="1">
    <name type="scientific">Lotharella globosa</name>
    <dbReference type="NCBI Taxonomy" id="91324"/>
    <lineage>
        <taxon>Eukaryota</taxon>
        <taxon>Sar</taxon>
        <taxon>Rhizaria</taxon>
        <taxon>Cercozoa</taxon>
        <taxon>Chlorarachniophyceae</taxon>
        <taxon>Lotharella</taxon>
    </lineage>
</organism>
<protein>
    <submittedName>
        <fullName evidence="1">Uncharacterized protein</fullName>
    </submittedName>
</protein>
<dbReference type="EMBL" id="HBIV01046725">
    <property type="protein sequence ID" value="CAE0680838.1"/>
    <property type="molecule type" value="Transcribed_RNA"/>
</dbReference>
<proteinExistence type="predicted"/>
<reference evidence="1" key="1">
    <citation type="submission" date="2021-01" db="EMBL/GenBank/DDBJ databases">
        <authorList>
            <person name="Corre E."/>
            <person name="Pelletier E."/>
            <person name="Niang G."/>
            <person name="Scheremetjew M."/>
            <person name="Finn R."/>
            <person name="Kale V."/>
            <person name="Holt S."/>
            <person name="Cochrane G."/>
            <person name="Meng A."/>
            <person name="Brown T."/>
            <person name="Cohen L."/>
        </authorList>
    </citation>
    <scope>NUCLEOTIDE SEQUENCE</scope>
    <source>
        <strain evidence="1">CCCM811</strain>
    </source>
</reference>
<accession>A0A7S4DZH6</accession>
<gene>
    <name evidence="1" type="ORF">LGLO00237_LOCUS32625</name>
</gene>
<evidence type="ECO:0000313" key="1">
    <source>
        <dbReference type="EMBL" id="CAE0680838.1"/>
    </source>
</evidence>
<sequence>MQDGVRYVGFDNRVGHSMHITVDNDGVVRELLVPLAIPPVPRDNETGDRVSVYRLDDQVGSGEEEVALDEDSPWIRYHQWTKIQVASWIEEISASITIYP</sequence>
<dbReference type="AlphaFoldDB" id="A0A7S4DZH6"/>
<name>A0A7S4DZH6_9EUKA</name>